<dbReference type="KEGG" id="tva:4768528"/>
<dbReference type="VEuPathDB" id="TrichDB:TVAGG3_0043280"/>
<organism evidence="1 2">
    <name type="scientific">Trichomonas vaginalis (strain ATCC PRA-98 / G3)</name>
    <dbReference type="NCBI Taxonomy" id="412133"/>
    <lineage>
        <taxon>Eukaryota</taxon>
        <taxon>Metamonada</taxon>
        <taxon>Parabasalia</taxon>
        <taxon>Trichomonadida</taxon>
        <taxon>Trichomonadidae</taxon>
        <taxon>Trichomonas</taxon>
    </lineage>
</organism>
<protein>
    <submittedName>
        <fullName evidence="1">Uncharacterized protein</fullName>
    </submittedName>
</protein>
<evidence type="ECO:0000313" key="1">
    <source>
        <dbReference type="EMBL" id="EAY10593.1"/>
    </source>
</evidence>
<dbReference type="VEuPathDB" id="TrichDB:TVAG_281930"/>
<dbReference type="InParanoid" id="A2E9Q8"/>
<keyword evidence="2" id="KW-1185">Reference proteome</keyword>
<proteinExistence type="predicted"/>
<dbReference type="AlphaFoldDB" id="A2E9Q8"/>
<dbReference type="Proteomes" id="UP000001542">
    <property type="component" value="Unassembled WGS sequence"/>
</dbReference>
<reference evidence="1" key="1">
    <citation type="submission" date="2006-10" db="EMBL/GenBank/DDBJ databases">
        <authorList>
            <person name="Amadeo P."/>
            <person name="Zhao Q."/>
            <person name="Wortman J."/>
            <person name="Fraser-Liggett C."/>
            <person name="Carlton J."/>
        </authorList>
    </citation>
    <scope>NUCLEOTIDE SEQUENCE</scope>
    <source>
        <strain evidence="1">G3</strain>
    </source>
</reference>
<evidence type="ECO:0000313" key="2">
    <source>
        <dbReference type="Proteomes" id="UP000001542"/>
    </source>
</evidence>
<gene>
    <name evidence="1" type="ORF">TVAG_281930</name>
</gene>
<name>A2E9Q8_TRIV3</name>
<dbReference type="EMBL" id="DS113335">
    <property type="protein sequence ID" value="EAY10593.1"/>
    <property type="molecule type" value="Genomic_DNA"/>
</dbReference>
<sequence>MNLKNLWIKSLNEHVEPPPEQILSDFKIEEPPPPLSNIERTPQQGILSNLNLTAPVKQKKFKLEVTKEEPPLEIPKPVEKPKPKPVKKEKVVNFHHGMKKPFHVEFCFGTGEVFEGFRDPKTPFTIPNFSLSRPEYFRGEVDEIPGPNEICSYQAQLYRVSKDENTNKEFYVDIGTGRIAIQNINNSYILTLNANNSPTSLRLIKGIQPRTKPESYVQIFAEQIPAMEPSIYLIRCASNQNATDFCKTISDCVSIP</sequence>
<accession>A2E9Q8</accession>
<reference evidence="1" key="2">
    <citation type="journal article" date="2007" name="Science">
        <title>Draft genome sequence of the sexually transmitted pathogen Trichomonas vaginalis.</title>
        <authorList>
            <person name="Carlton J.M."/>
            <person name="Hirt R.P."/>
            <person name="Silva J.C."/>
            <person name="Delcher A.L."/>
            <person name="Schatz M."/>
            <person name="Zhao Q."/>
            <person name="Wortman J.R."/>
            <person name="Bidwell S.L."/>
            <person name="Alsmark U.C.M."/>
            <person name="Besteiro S."/>
            <person name="Sicheritz-Ponten T."/>
            <person name="Noel C.J."/>
            <person name="Dacks J.B."/>
            <person name="Foster P.G."/>
            <person name="Simillion C."/>
            <person name="Van de Peer Y."/>
            <person name="Miranda-Saavedra D."/>
            <person name="Barton G.J."/>
            <person name="Westrop G.D."/>
            <person name="Mueller S."/>
            <person name="Dessi D."/>
            <person name="Fiori P.L."/>
            <person name="Ren Q."/>
            <person name="Paulsen I."/>
            <person name="Zhang H."/>
            <person name="Bastida-Corcuera F.D."/>
            <person name="Simoes-Barbosa A."/>
            <person name="Brown M.T."/>
            <person name="Hayes R.D."/>
            <person name="Mukherjee M."/>
            <person name="Okumura C.Y."/>
            <person name="Schneider R."/>
            <person name="Smith A.J."/>
            <person name="Vanacova S."/>
            <person name="Villalvazo M."/>
            <person name="Haas B.J."/>
            <person name="Pertea M."/>
            <person name="Feldblyum T.V."/>
            <person name="Utterback T.R."/>
            <person name="Shu C.L."/>
            <person name="Osoegawa K."/>
            <person name="de Jong P.J."/>
            <person name="Hrdy I."/>
            <person name="Horvathova L."/>
            <person name="Zubacova Z."/>
            <person name="Dolezal P."/>
            <person name="Malik S.B."/>
            <person name="Logsdon J.M. Jr."/>
            <person name="Henze K."/>
            <person name="Gupta A."/>
            <person name="Wang C.C."/>
            <person name="Dunne R.L."/>
            <person name="Upcroft J.A."/>
            <person name="Upcroft P."/>
            <person name="White O."/>
            <person name="Salzberg S.L."/>
            <person name="Tang P."/>
            <person name="Chiu C.-H."/>
            <person name="Lee Y.-S."/>
            <person name="Embley T.M."/>
            <person name="Coombs G.H."/>
            <person name="Mottram J.C."/>
            <person name="Tachezy J."/>
            <person name="Fraser-Liggett C.M."/>
            <person name="Johnson P.J."/>
        </authorList>
    </citation>
    <scope>NUCLEOTIDE SEQUENCE [LARGE SCALE GENOMIC DNA]</scope>
    <source>
        <strain evidence="1">G3</strain>
    </source>
</reference>
<dbReference type="RefSeq" id="XP_001322816.1">
    <property type="nucleotide sequence ID" value="XM_001322781.1"/>
</dbReference>